<sequence>MLSAKESLDFSLVTVMCSIVVGLLLIIIFTRPLRRNDQPQNGTERVHNEPGSPALGPEEEQEKEEGKEEEQEEEKEEEKEETEPAVGPRRSRRIRHARRCPFCGDSPLLLKRLRTKSRNPNMGRK</sequence>
<evidence type="ECO:0000256" key="2">
    <source>
        <dbReference type="SAM" id="Phobius"/>
    </source>
</evidence>
<feature type="transmembrane region" description="Helical" evidence="2">
    <location>
        <begin position="12"/>
        <end position="30"/>
    </location>
</feature>
<gene>
    <name evidence="3" type="ORF">ODALV1_LOCUS13687</name>
</gene>
<dbReference type="EMBL" id="CAXLJM020000042">
    <property type="protein sequence ID" value="CAL8109784.1"/>
    <property type="molecule type" value="Genomic_DNA"/>
</dbReference>
<comment type="caution">
    <text evidence="3">The sequence shown here is derived from an EMBL/GenBank/DDBJ whole genome shotgun (WGS) entry which is preliminary data.</text>
</comment>
<name>A0ABP1QPK7_9HEXA</name>
<keyword evidence="2" id="KW-0812">Transmembrane</keyword>
<evidence type="ECO:0000313" key="4">
    <source>
        <dbReference type="Proteomes" id="UP001642540"/>
    </source>
</evidence>
<proteinExistence type="predicted"/>
<evidence type="ECO:0000256" key="1">
    <source>
        <dbReference type="SAM" id="MobiDB-lite"/>
    </source>
</evidence>
<reference evidence="3 4" key="1">
    <citation type="submission" date="2024-08" db="EMBL/GenBank/DDBJ databases">
        <authorList>
            <person name="Cucini C."/>
            <person name="Frati F."/>
        </authorList>
    </citation>
    <scope>NUCLEOTIDE SEQUENCE [LARGE SCALE GENOMIC DNA]</scope>
</reference>
<dbReference type="Proteomes" id="UP001642540">
    <property type="component" value="Unassembled WGS sequence"/>
</dbReference>
<keyword evidence="4" id="KW-1185">Reference proteome</keyword>
<evidence type="ECO:0000313" key="3">
    <source>
        <dbReference type="EMBL" id="CAL8109784.1"/>
    </source>
</evidence>
<organism evidence="3 4">
    <name type="scientific">Orchesella dallaii</name>
    <dbReference type="NCBI Taxonomy" id="48710"/>
    <lineage>
        <taxon>Eukaryota</taxon>
        <taxon>Metazoa</taxon>
        <taxon>Ecdysozoa</taxon>
        <taxon>Arthropoda</taxon>
        <taxon>Hexapoda</taxon>
        <taxon>Collembola</taxon>
        <taxon>Entomobryomorpha</taxon>
        <taxon>Entomobryoidea</taxon>
        <taxon>Orchesellidae</taxon>
        <taxon>Orchesellinae</taxon>
        <taxon>Orchesella</taxon>
    </lineage>
</organism>
<keyword evidence="2" id="KW-1133">Transmembrane helix</keyword>
<accession>A0ABP1QPK7</accession>
<feature type="compositionally biased region" description="Acidic residues" evidence="1">
    <location>
        <begin position="57"/>
        <end position="83"/>
    </location>
</feature>
<keyword evidence="2" id="KW-0472">Membrane</keyword>
<feature type="region of interest" description="Disordered" evidence="1">
    <location>
        <begin position="34"/>
        <end position="97"/>
    </location>
</feature>
<protein>
    <submittedName>
        <fullName evidence="3">Uncharacterized protein</fullName>
    </submittedName>
</protein>